<evidence type="ECO:0000313" key="17">
    <source>
        <dbReference type="EMBL" id="MFC4699499.1"/>
    </source>
</evidence>
<comment type="subunit">
    <text evidence="13">Monomer. Interacts with ssb (via C-terminus); this interaction stimulates the exonuclease activity by recruiting the enzyme to its substrate.</text>
</comment>
<reference evidence="18" key="1">
    <citation type="journal article" date="2019" name="Int. J. Syst. Evol. Microbiol.">
        <title>The Global Catalogue of Microorganisms (GCM) 10K type strain sequencing project: providing services to taxonomists for standard genome sequencing and annotation.</title>
        <authorList>
            <consortium name="The Broad Institute Genomics Platform"/>
            <consortium name="The Broad Institute Genome Sequencing Center for Infectious Disease"/>
            <person name="Wu L."/>
            <person name="Ma J."/>
        </authorList>
    </citation>
    <scope>NUCLEOTIDE SEQUENCE [LARGE SCALE GENOMIC DNA]</scope>
    <source>
        <strain evidence="18">KACC 12507</strain>
    </source>
</reference>
<keyword evidence="8 14" id="KW-0378">Hydrolase</keyword>
<evidence type="ECO:0000313" key="18">
    <source>
        <dbReference type="Proteomes" id="UP001595897"/>
    </source>
</evidence>
<keyword evidence="7 14" id="KW-0227">DNA damage</keyword>
<dbReference type="Proteomes" id="UP001595897">
    <property type="component" value="Unassembled WGS sequence"/>
</dbReference>
<dbReference type="Pfam" id="PF08411">
    <property type="entry name" value="ExoI_SH3"/>
    <property type="match status" value="1"/>
</dbReference>
<dbReference type="InterPro" id="IPR012337">
    <property type="entry name" value="RNaseH-like_sf"/>
</dbReference>
<gene>
    <name evidence="17" type="primary">sbcB</name>
    <name evidence="17" type="ORF">ACFO4O_04935</name>
</gene>
<keyword evidence="12 14" id="KW-0234">DNA repair</keyword>
<dbReference type="RefSeq" id="WP_382406242.1">
    <property type="nucleotide sequence ID" value="NZ_JBHSGU010000002.1"/>
</dbReference>
<evidence type="ECO:0000256" key="2">
    <source>
        <dbReference type="ARBA" id="ARBA00001946"/>
    </source>
</evidence>
<sequence>MAASILWHDYETWGVNPKHDFPVQFAAIRTDLDLNVIDKPINYFCQIPNDYLPHPQACLVTGITPQQSLRDGFIECEFASKVLQHIKHPETCTAGYNSIKFDEEVTRNLLYRNFYSVYEREYENGNSRWDIIDLVRAAYALRPEGINWSYYENGKPCFKLEVLSQENGLEHESAHDALSDVYATIAVAKLIKQKQPKLYDYYWQLRDKRKVLAEIDVVNQTPFLHISGYINSIHGCCAWLMPICQHPVNKNVIIAVNLAKDIDGLASLSLDDLDDDGFIEQLYQNKQLPLMQISINKVPFVAHAKTLTEENANRLNIDREGCLANYRRLKQMSDLAAKCERLSQRSFADSSDLDIDAQLYTREFPSPADKQLMNQIRDTDPEALSSLYQQLESSLYKRQLFRYLGRNFPDLMNEQQLNNWQMHRRERFVHGASGYLSMASYQQQIEMLVQQHAQDTKKMALLKQLELYASGL</sequence>
<dbReference type="Pfam" id="PF00929">
    <property type="entry name" value="RNase_T"/>
    <property type="match status" value="1"/>
</dbReference>
<dbReference type="PROSITE" id="PS51784">
    <property type="entry name" value="EXOI_SH3"/>
    <property type="match status" value="1"/>
</dbReference>
<keyword evidence="6" id="KW-0479">Metal-binding</keyword>
<feature type="domain" description="ExoI SH3-like" evidence="15">
    <location>
        <begin position="196"/>
        <end position="347"/>
    </location>
</feature>
<feature type="domain" description="ExoI C-terminal" evidence="16">
    <location>
        <begin position="351"/>
        <end position="472"/>
    </location>
</feature>
<dbReference type="GO" id="GO:0008310">
    <property type="term" value="F:single-stranded DNA 3'-5' DNA exonuclease activity"/>
    <property type="evidence" value="ECO:0007669"/>
    <property type="project" value="UniProtKB-EC"/>
</dbReference>
<evidence type="ECO:0000256" key="10">
    <source>
        <dbReference type="ARBA" id="ARBA00022842"/>
    </source>
</evidence>
<dbReference type="Gene3D" id="1.20.1280.70">
    <property type="entry name" value="Exonuclease ExoI, domain 3"/>
    <property type="match status" value="1"/>
</dbReference>
<evidence type="ECO:0000256" key="1">
    <source>
        <dbReference type="ARBA" id="ARBA00000563"/>
    </source>
</evidence>
<comment type="catalytic activity">
    <reaction evidence="1 14">
        <text>Exonucleolytic cleavage in the 3'- to 5'-direction to yield nucleoside 5'-phosphates.</text>
        <dbReference type="EC" id="3.1.11.1"/>
    </reaction>
</comment>
<comment type="caution">
    <text evidence="17">The sequence shown here is derived from an EMBL/GenBank/DDBJ whole genome shotgun (WGS) entry which is preliminary data.</text>
</comment>
<dbReference type="EC" id="3.1.11.1" evidence="3 14"/>
<evidence type="ECO:0000256" key="11">
    <source>
        <dbReference type="ARBA" id="ARBA00023125"/>
    </source>
</evidence>
<name>A0ABV9LTK7_9ALTE</name>
<dbReference type="Gene3D" id="3.30.420.10">
    <property type="entry name" value="Ribonuclease H-like superfamily/Ribonuclease H"/>
    <property type="match status" value="1"/>
</dbReference>
<dbReference type="Gene3D" id="1.10.287.1240">
    <property type="match status" value="1"/>
</dbReference>
<proteinExistence type="predicted"/>
<evidence type="ECO:0000256" key="8">
    <source>
        <dbReference type="ARBA" id="ARBA00022801"/>
    </source>
</evidence>
<accession>A0ABV9LTK7</accession>
<keyword evidence="18" id="KW-1185">Reference proteome</keyword>
<keyword evidence="11" id="KW-0238">DNA-binding</keyword>
<dbReference type="NCBIfam" id="NF008746">
    <property type="entry name" value="PRK11779.1"/>
    <property type="match status" value="1"/>
</dbReference>
<evidence type="ECO:0000256" key="4">
    <source>
        <dbReference type="ARBA" id="ARBA00019900"/>
    </source>
</evidence>
<protein>
    <recommendedName>
        <fullName evidence="4 14">Exodeoxyribonuclease I</fullName>
        <ecNumber evidence="3 14">3.1.11.1</ecNumber>
    </recommendedName>
</protein>
<evidence type="ECO:0000256" key="13">
    <source>
        <dbReference type="ARBA" id="ARBA00046792"/>
    </source>
</evidence>
<evidence type="ECO:0000256" key="6">
    <source>
        <dbReference type="ARBA" id="ARBA00022723"/>
    </source>
</evidence>
<dbReference type="EMBL" id="JBHSGU010000002">
    <property type="protein sequence ID" value="MFC4699499.1"/>
    <property type="molecule type" value="Genomic_DNA"/>
</dbReference>
<evidence type="ECO:0000259" key="16">
    <source>
        <dbReference type="PROSITE" id="PS51785"/>
    </source>
</evidence>
<dbReference type="InterPro" id="IPR023607">
    <property type="entry name" value="Exodeoxyribonuclease_I"/>
</dbReference>
<dbReference type="InterPro" id="IPR034747">
    <property type="entry name" value="EXOI_SH3"/>
</dbReference>
<dbReference type="PROSITE" id="PS51785">
    <property type="entry name" value="EXOI_C"/>
    <property type="match status" value="1"/>
</dbReference>
<evidence type="ECO:0000256" key="9">
    <source>
        <dbReference type="ARBA" id="ARBA00022839"/>
    </source>
</evidence>
<dbReference type="Pfam" id="PF26016">
    <property type="entry name" value="ExoI_C"/>
    <property type="match status" value="1"/>
</dbReference>
<evidence type="ECO:0000256" key="14">
    <source>
        <dbReference type="PIRNR" id="PIRNR000977"/>
    </source>
</evidence>
<dbReference type="InterPro" id="IPR036397">
    <property type="entry name" value="RNaseH_sf"/>
</dbReference>
<dbReference type="InterPro" id="IPR013520">
    <property type="entry name" value="Ribonucl_H"/>
</dbReference>
<dbReference type="SUPFAM" id="SSF53098">
    <property type="entry name" value="Ribonuclease H-like"/>
    <property type="match status" value="1"/>
</dbReference>
<dbReference type="InterPro" id="IPR013620">
    <property type="entry name" value="Exonuc_1_SH3"/>
</dbReference>
<evidence type="ECO:0000256" key="5">
    <source>
        <dbReference type="ARBA" id="ARBA00022722"/>
    </source>
</evidence>
<evidence type="ECO:0000256" key="3">
    <source>
        <dbReference type="ARBA" id="ARBA00012108"/>
    </source>
</evidence>
<evidence type="ECO:0000256" key="12">
    <source>
        <dbReference type="ARBA" id="ARBA00023204"/>
    </source>
</evidence>
<evidence type="ECO:0000259" key="15">
    <source>
        <dbReference type="PROSITE" id="PS51784"/>
    </source>
</evidence>
<dbReference type="CDD" id="cd06138">
    <property type="entry name" value="ExoI_N"/>
    <property type="match status" value="1"/>
</dbReference>
<keyword evidence="5 14" id="KW-0540">Nuclease</keyword>
<comment type="cofactor">
    <cofactor evidence="2">
        <name>Mg(2+)</name>
        <dbReference type="ChEBI" id="CHEBI:18420"/>
    </cofactor>
</comment>
<evidence type="ECO:0000256" key="7">
    <source>
        <dbReference type="ARBA" id="ARBA00022763"/>
    </source>
</evidence>
<dbReference type="InterPro" id="IPR038649">
    <property type="entry name" value="EXOI_SH3_sf"/>
</dbReference>
<keyword evidence="10" id="KW-0460">Magnesium</keyword>
<dbReference type="PIRSF" id="PIRSF000977">
    <property type="entry name" value="Exodeoxyribonuclease_I"/>
    <property type="match status" value="1"/>
</dbReference>
<dbReference type="InterPro" id="IPR058561">
    <property type="entry name" value="Exonuc_1_C"/>
</dbReference>
<keyword evidence="9 14" id="KW-0269">Exonuclease</keyword>
<organism evidence="17 18">
    <name type="scientific">Glaciecola siphonariae</name>
    <dbReference type="NCBI Taxonomy" id="521012"/>
    <lineage>
        <taxon>Bacteria</taxon>
        <taxon>Pseudomonadati</taxon>
        <taxon>Pseudomonadota</taxon>
        <taxon>Gammaproteobacteria</taxon>
        <taxon>Alteromonadales</taxon>
        <taxon>Alteromonadaceae</taxon>
        <taxon>Glaciecola</taxon>
    </lineage>
</organism>
<dbReference type="Gene3D" id="3.30.1520.20">
    <property type="entry name" value="Exonuclease ExoI, domain 2"/>
    <property type="match status" value="1"/>
</dbReference>